<dbReference type="InterPro" id="IPR050211">
    <property type="entry name" value="FOX_domain-containing"/>
</dbReference>
<dbReference type="SMART" id="SM00339">
    <property type="entry name" value="FH"/>
    <property type="match status" value="1"/>
</dbReference>
<evidence type="ECO:0000259" key="4">
    <source>
        <dbReference type="PROSITE" id="PS50039"/>
    </source>
</evidence>
<feature type="region of interest" description="Disordered" evidence="3">
    <location>
        <begin position="208"/>
        <end position="266"/>
    </location>
</feature>
<dbReference type="InterPro" id="IPR001766">
    <property type="entry name" value="Fork_head_dom"/>
</dbReference>
<feature type="compositionally biased region" description="Pro residues" evidence="3">
    <location>
        <begin position="34"/>
        <end position="43"/>
    </location>
</feature>
<evidence type="ECO:0000256" key="1">
    <source>
        <dbReference type="ARBA" id="ARBA00023125"/>
    </source>
</evidence>
<accession>A0A8H7PRN4</accession>
<dbReference type="CDD" id="cd00059">
    <property type="entry name" value="FH_FOX"/>
    <property type="match status" value="1"/>
</dbReference>
<feature type="compositionally biased region" description="Polar residues" evidence="3">
    <location>
        <begin position="208"/>
        <end position="239"/>
    </location>
</feature>
<feature type="compositionally biased region" description="Low complexity" evidence="3">
    <location>
        <begin position="1"/>
        <end position="18"/>
    </location>
</feature>
<dbReference type="Pfam" id="PF00250">
    <property type="entry name" value="Forkhead"/>
    <property type="match status" value="1"/>
</dbReference>
<dbReference type="AlphaFoldDB" id="A0A8H7PRN4"/>
<sequence>MRATDTRLPTLRPILPLPHNKWPNVDQPNLRSSPSPPGTPPKPSNFASTTSTVPLDISAWSRAMESHNTNSKKLKRKRRSPPFSYSVMITQAILSSVNQRMTLRDIYLWISSRYPNLYASNETGWQNTIRHNLSLNRTFKKVPRRESGLPGKGGFWTIDFQYFDYESFRQKSGMDLTPDKEKTLSYTTRALGQQQLINEMQNYEASSASDASYTAHSQTSSPNGSISDYSLSPNNTSNDPLGPLASDSEYSAGPRRESMNIRNLLN</sequence>
<dbReference type="PRINTS" id="PR00053">
    <property type="entry name" value="FORKHEAD"/>
</dbReference>
<gene>
    <name evidence="5" type="ORF">INT43_001861</name>
</gene>
<feature type="domain" description="Fork-head" evidence="4">
    <location>
        <begin position="80"/>
        <end position="173"/>
    </location>
</feature>
<evidence type="ECO:0000313" key="6">
    <source>
        <dbReference type="Proteomes" id="UP000654370"/>
    </source>
</evidence>
<reference evidence="5" key="1">
    <citation type="submission" date="2020-12" db="EMBL/GenBank/DDBJ databases">
        <title>Metabolic potential, ecology and presence of endohyphal bacteria is reflected in genomic diversity of Mucoromycotina.</title>
        <authorList>
            <person name="Muszewska A."/>
            <person name="Okrasinska A."/>
            <person name="Steczkiewicz K."/>
            <person name="Drgas O."/>
            <person name="Orlowska M."/>
            <person name="Perlinska-Lenart U."/>
            <person name="Aleksandrzak-Piekarczyk T."/>
            <person name="Szatraj K."/>
            <person name="Zielenkiewicz U."/>
            <person name="Pilsyk S."/>
            <person name="Malc E."/>
            <person name="Mieczkowski P."/>
            <person name="Kruszewska J.S."/>
            <person name="Biernat P."/>
            <person name="Pawlowska J."/>
        </authorList>
    </citation>
    <scope>NUCLEOTIDE SEQUENCE</scope>
    <source>
        <strain evidence="5">WA0000067209</strain>
    </source>
</reference>
<evidence type="ECO:0000256" key="2">
    <source>
        <dbReference type="PROSITE-ProRule" id="PRU00089"/>
    </source>
</evidence>
<dbReference type="SUPFAM" id="SSF46785">
    <property type="entry name" value="Winged helix' DNA-binding domain"/>
    <property type="match status" value="1"/>
</dbReference>
<dbReference type="GO" id="GO:0005634">
    <property type="term" value="C:nucleus"/>
    <property type="evidence" value="ECO:0007669"/>
    <property type="project" value="UniProtKB-SubCell"/>
</dbReference>
<evidence type="ECO:0000313" key="5">
    <source>
        <dbReference type="EMBL" id="KAG2179012.1"/>
    </source>
</evidence>
<comment type="caution">
    <text evidence="5">The sequence shown here is derived from an EMBL/GenBank/DDBJ whole genome shotgun (WGS) entry which is preliminary data.</text>
</comment>
<feature type="region of interest" description="Disordered" evidence="3">
    <location>
        <begin position="1"/>
        <end position="50"/>
    </location>
</feature>
<name>A0A8H7PRN4_MORIS</name>
<keyword evidence="2" id="KW-0539">Nucleus</keyword>
<comment type="subcellular location">
    <subcellularLocation>
        <location evidence="2">Nucleus</location>
    </subcellularLocation>
</comment>
<dbReference type="PANTHER" id="PTHR11829:SF343">
    <property type="entry name" value="FORK-HEAD DOMAIN-CONTAINING PROTEIN"/>
    <property type="match status" value="1"/>
</dbReference>
<dbReference type="EMBL" id="JAEPQZ010000007">
    <property type="protein sequence ID" value="KAG2179012.1"/>
    <property type="molecule type" value="Genomic_DNA"/>
</dbReference>
<dbReference type="GO" id="GO:0000978">
    <property type="term" value="F:RNA polymerase II cis-regulatory region sequence-specific DNA binding"/>
    <property type="evidence" value="ECO:0007669"/>
    <property type="project" value="TreeGrafter"/>
</dbReference>
<dbReference type="PROSITE" id="PS50039">
    <property type="entry name" value="FORK_HEAD_3"/>
    <property type="match status" value="1"/>
</dbReference>
<proteinExistence type="predicted"/>
<organism evidence="5 6">
    <name type="scientific">Mortierella isabellina</name>
    <name type="common">Filamentous fungus</name>
    <name type="synonym">Umbelopsis isabellina</name>
    <dbReference type="NCBI Taxonomy" id="91625"/>
    <lineage>
        <taxon>Eukaryota</taxon>
        <taxon>Fungi</taxon>
        <taxon>Fungi incertae sedis</taxon>
        <taxon>Mucoromycota</taxon>
        <taxon>Mucoromycotina</taxon>
        <taxon>Umbelopsidomycetes</taxon>
        <taxon>Umbelopsidales</taxon>
        <taxon>Umbelopsidaceae</taxon>
        <taxon>Umbelopsis</taxon>
    </lineage>
</organism>
<protein>
    <recommendedName>
        <fullName evidence="4">Fork-head domain-containing protein</fullName>
    </recommendedName>
</protein>
<dbReference type="InterPro" id="IPR036390">
    <property type="entry name" value="WH_DNA-bd_sf"/>
</dbReference>
<dbReference type="GO" id="GO:0000981">
    <property type="term" value="F:DNA-binding transcription factor activity, RNA polymerase II-specific"/>
    <property type="evidence" value="ECO:0007669"/>
    <property type="project" value="TreeGrafter"/>
</dbReference>
<keyword evidence="6" id="KW-1185">Reference proteome</keyword>
<dbReference type="PANTHER" id="PTHR11829">
    <property type="entry name" value="FORKHEAD BOX PROTEIN"/>
    <property type="match status" value="1"/>
</dbReference>
<dbReference type="OrthoDB" id="5954824at2759"/>
<feature type="DNA-binding region" description="Fork-head" evidence="2">
    <location>
        <begin position="80"/>
        <end position="173"/>
    </location>
</feature>
<dbReference type="InterPro" id="IPR036388">
    <property type="entry name" value="WH-like_DNA-bd_sf"/>
</dbReference>
<dbReference type="Proteomes" id="UP000654370">
    <property type="component" value="Unassembled WGS sequence"/>
</dbReference>
<evidence type="ECO:0000256" key="3">
    <source>
        <dbReference type="SAM" id="MobiDB-lite"/>
    </source>
</evidence>
<dbReference type="Gene3D" id="1.10.10.10">
    <property type="entry name" value="Winged helix-like DNA-binding domain superfamily/Winged helix DNA-binding domain"/>
    <property type="match status" value="1"/>
</dbReference>
<keyword evidence="1 2" id="KW-0238">DNA-binding</keyword>